<keyword evidence="5" id="KW-1185">Reference proteome</keyword>
<dbReference type="EMBL" id="JABCRI010000009">
    <property type="protein sequence ID" value="KAF8400988.1"/>
    <property type="molecule type" value="Genomic_DNA"/>
</dbReference>
<dbReference type="GO" id="GO:0005737">
    <property type="term" value="C:cytoplasm"/>
    <property type="evidence" value="ECO:0007669"/>
    <property type="project" value="UniProtKB-SubCell"/>
</dbReference>
<evidence type="ECO:0000259" key="3">
    <source>
        <dbReference type="Pfam" id="PF08628"/>
    </source>
</evidence>
<accession>A0A834Z9H8</accession>
<proteinExistence type="predicted"/>
<dbReference type="InterPro" id="IPR013937">
    <property type="entry name" value="Sorting_nexin_C"/>
</dbReference>
<gene>
    <name evidence="4" type="ORF">HHK36_014291</name>
</gene>
<dbReference type="OrthoDB" id="120967at2759"/>
<dbReference type="AlphaFoldDB" id="A0A834Z9H8"/>
<evidence type="ECO:0000256" key="1">
    <source>
        <dbReference type="ARBA" id="ARBA00004496"/>
    </source>
</evidence>
<dbReference type="Proteomes" id="UP000655225">
    <property type="component" value="Unassembled WGS sequence"/>
</dbReference>
<comment type="caution">
    <text evidence="4">The sequence shown here is derived from an EMBL/GenBank/DDBJ whole genome shotgun (WGS) entry which is preliminary data.</text>
</comment>
<evidence type="ECO:0000256" key="2">
    <source>
        <dbReference type="ARBA" id="ARBA00022490"/>
    </source>
</evidence>
<comment type="subcellular location">
    <subcellularLocation>
        <location evidence="1">Cytoplasm</location>
    </subcellularLocation>
</comment>
<evidence type="ECO:0000313" key="4">
    <source>
        <dbReference type="EMBL" id="KAF8400988.1"/>
    </source>
</evidence>
<dbReference type="PANTHER" id="PTHR22999">
    <property type="entry name" value="PX SERINE/THREONINE KINASE PXK"/>
    <property type="match status" value="1"/>
</dbReference>
<dbReference type="PANTHER" id="PTHR22999:SF23">
    <property type="entry name" value="SORTING NEXIN-16"/>
    <property type="match status" value="1"/>
</dbReference>
<reference evidence="4 5" key="1">
    <citation type="submission" date="2020-04" db="EMBL/GenBank/DDBJ databases">
        <title>Plant Genome Project.</title>
        <authorList>
            <person name="Zhang R.-G."/>
        </authorList>
    </citation>
    <scope>NUCLEOTIDE SEQUENCE [LARGE SCALE GENOMIC DNA]</scope>
    <source>
        <strain evidence="4">YNK0</strain>
        <tissue evidence="4">Leaf</tissue>
    </source>
</reference>
<evidence type="ECO:0000313" key="5">
    <source>
        <dbReference type="Proteomes" id="UP000655225"/>
    </source>
</evidence>
<dbReference type="Pfam" id="PF08628">
    <property type="entry name" value="Nexin_C"/>
    <property type="match status" value="1"/>
</dbReference>
<sequence length="86" mass="10291">MCLSSFVQKTSYSDELEYNYVYISRRQVFWISKQILQLMMEDAIDDWLLRQIHRLQSDDIIAQGIHWVQDARTEPFSIIITLYGIC</sequence>
<keyword evidence="2" id="KW-0963">Cytoplasm</keyword>
<name>A0A834Z9H8_TETSI</name>
<organism evidence="4 5">
    <name type="scientific">Tetracentron sinense</name>
    <name type="common">Spur-leaf</name>
    <dbReference type="NCBI Taxonomy" id="13715"/>
    <lineage>
        <taxon>Eukaryota</taxon>
        <taxon>Viridiplantae</taxon>
        <taxon>Streptophyta</taxon>
        <taxon>Embryophyta</taxon>
        <taxon>Tracheophyta</taxon>
        <taxon>Spermatophyta</taxon>
        <taxon>Magnoliopsida</taxon>
        <taxon>Trochodendrales</taxon>
        <taxon>Trochodendraceae</taxon>
        <taxon>Tetracentron</taxon>
    </lineage>
</organism>
<feature type="domain" description="Sorting nexin C-terminal" evidence="3">
    <location>
        <begin position="25"/>
        <end position="71"/>
    </location>
</feature>
<protein>
    <recommendedName>
        <fullName evidence="3">Sorting nexin C-terminal domain-containing protein</fullName>
    </recommendedName>
</protein>
<dbReference type="InterPro" id="IPR051837">
    <property type="entry name" value="SortingNexin/PXDomain-PKLike"/>
</dbReference>